<reference evidence="3 4" key="1">
    <citation type="journal article" date="2024" name="Science">
        <title>Giant polyketide synthase enzymes in the biosynthesis of giant marine polyether toxins.</title>
        <authorList>
            <person name="Fallon T.R."/>
            <person name="Shende V.V."/>
            <person name="Wierzbicki I.H."/>
            <person name="Pendleton A.L."/>
            <person name="Watervoot N.F."/>
            <person name="Auber R.P."/>
            <person name="Gonzalez D.J."/>
            <person name="Wisecaver J.H."/>
            <person name="Moore B.S."/>
        </authorList>
    </citation>
    <scope>NUCLEOTIDE SEQUENCE [LARGE SCALE GENOMIC DNA]</scope>
    <source>
        <strain evidence="3 4">12B1</strain>
    </source>
</reference>
<sequence>MRGIPRFTAGSWQRTQGTRLEEEAWIRKSQFQHEAERDGLVDAATTDERAEVVEVVEITTGAVGAKRKKATRIESLQNKVAAATEKIEKKQKKLVATAVSKQSLRAKEKESLQRWETELNNLFNERRAAQESLQVLLDAREQQDTTNEGGKGHRTTRAGREGERPAYVRGRGA</sequence>
<feature type="coiled-coil region" evidence="1">
    <location>
        <begin position="66"/>
        <end position="139"/>
    </location>
</feature>
<keyword evidence="1" id="KW-0175">Coiled coil</keyword>
<dbReference type="Proteomes" id="UP001515480">
    <property type="component" value="Unassembled WGS sequence"/>
</dbReference>
<evidence type="ECO:0000313" key="4">
    <source>
        <dbReference type="Proteomes" id="UP001515480"/>
    </source>
</evidence>
<dbReference type="AlphaFoldDB" id="A0AB34IRF6"/>
<gene>
    <name evidence="3" type="ORF">AB1Y20_010455</name>
</gene>
<comment type="caution">
    <text evidence="3">The sequence shown here is derived from an EMBL/GenBank/DDBJ whole genome shotgun (WGS) entry which is preliminary data.</text>
</comment>
<evidence type="ECO:0000256" key="2">
    <source>
        <dbReference type="SAM" id="MobiDB-lite"/>
    </source>
</evidence>
<name>A0AB34IRF6_PRYPA</name>
<keyword evidence="4" id="KW-1185">Reference proteome</keyword>
<proteinExistence type="predicted"/>
<feature type="region of interest" description="Disordered" evidence="2">
    <location>
        <begin position="139"/>
        <end position="173"/>
    </location>
</feature>
<evidence type="ECO:0000256" key="1">
    <source>
        <dbReference type="SAM" id="Coils"/>
    </source>
</evidence>
<evidence type="ECO:0000313" key="3">
    <source>
        <dbReference type="EMBL" id="KAL1504044.1"/>
    </source>
</evidence>
<protein>
    <submittedName>
        <fullName evidence="3">Uncharacterized protein</fullName>
    </submittedName>
</protein>
<organism evidence="3 4">
    <name type="scientific">Prymnesium parvum</name>
    <name type="common">Toxic golden alga</name>
    <dbReference type="NCBI Taxonomy" id="97485"/>
    <lineage>
        <taxon>Eukaryota</taxon>
        <taxon>Haptista</taxon>
        <taxon>Haptophyta</taxon>
        <taxon>Prymnesiophyceae</taxon>
        <taxon>Prymnesiales</taxon>
        <taxon>Prymnesiaceae</taxon>
        <taxon>Prymnesium</taxon>
    </lineage>
</organism>
<dbReference type="EMBL" id="JBGBPQ010000020">
    <property type="protein sequence ID" value="KAL1504044.1"/>
    <property type="molecule type" value="Genomic_DNA"/>
</dbReference>
<accession>A0AB34IRF6</accession>